<feature type="transmembrane region" description="Helical" evidence="2">
    <location>
        <begin position="824"/>
        <end position="841"/>
    </location>
</feature>
<dbReference type="InterPro" id="IPR023299">
    <property type="entry name" value="ATPase_P-typ_cyto_dom_N"/>
</dbReference>
<feature type="transmembrane region" description="Helical" evidence="2">
    <location>
        <begin position="917"/>
        <end position="935"/>
    </location>
</feature>
<reference evidence="3" key="2">
    <citation type="submission" date="2021-04" db="EMBL/GenBank/DDBJ databases">
        <authorList>
            <person name="Gilroy R."/>
        </authorList>
    </citation>
    <scope>NUCLEOTIDE SEQUENCE</scope>
    <source>
        <strain evidence="3">ChiBcec8-13705</strain>
    </source>
</reference>
<reference evidence="3" key="1">
    <citation type="journal article" date="2021" name="PeerJ">
        <title>Extensive microbial diversity within the chicken gut microbiome revealed by metagenomics and culture.</title>
        <authorList>
            <person name="Gilroy R."/>
            <person name="Ravi A."/>
            <person name="Getino M."/>
            <person name="Pursley I."/>
            <person name="Horton D.L."/>
            <person name="Alikhan N.F."/>
            <person name="Baker D."/>
            <person name="Gharbi K."/>
            <person name="Hall N."/>
            <person name="Watson M."/>
            <person name="Adriaenssens E.M."/>
            <person name="Foster-Nyarko E."/>
            <person name="Jarju S."/>
            <person name="Secka A."/>
            <person name="Antonio M."/>
            <person name="Oren A."/>
            <person name="Chaudhuri R.R."/>
            <person name="La Ragione R."/>
            <person name="Hildebrand F."/>
            <person name="Pallen M.J."/>
        </authorList>
    </citation>
    <scope>NUCLEOTIDE SEQUENCE</scope>
    <source>
        <strain evidence="3">ChiBcec8-13705</strain>
    </source>
</reference>
<feature type="compositionally biased region" description="Basic and acidic residues" evidence="1">
    <location>
        <begin position="506"/>
        <end position="515"/>
    </location>
</feature>
<feature type="region of interest" description="Disordered" evidence="1">
    <location>
        <begin position="538"/>
        <end position="615"/>
    </location>
</feature>
<feature type="compositionally biased region" description="Basic residues" evidence="1">
    <location>
        <begin position="661"/>
        <end position="670"/>
    </location>
</feature>
<feature type="transmembrane region" description="Helical" evidence="2">
    <location>
        <begin position="799"/>
        <end position="818"/>
    </location>
</feature>
<feature type="compositionally biased region" description="Pro residues" evidence="1">
    <location>
        <begin position="266"/>
        <end position="278"/>
    </location>
</feature>
<evidence type="ECO:0000313" key="4">
    <source>
        <dbReference type="Proteomes" id="UP000886803"/>
    </source>
</evidence>
<accession>A0A9D2M6L6</accession>
<feature type="region of interest" description="Disordered" evidence="1">
    <location>
        <begin position="253"/>
        <end position="318"/>
    </location>
</feature>
<feature type="region of interest" description="Disordered" evidence="1">
    <location>
        <begin position="647"/>
        <end position="708"/>
    </location>
</feature>
<feature type="compositionally biased region" description="Acidic residues" evidence="1">
    <location>
        <begin position="676"/>
        <end position="693"/>
    </location>
</feature>
<feature type="region of interest" description="Disordered" evidence="1">
    <location>
        <begin position="221"/>
        <end position="241"/>
    </location>
</feature>
<feature type="compositionally biased region" description="Basic and acidic residues" evidence="1">
    <location>
        <begin position="694"/>
        <end position="708"/>
    </location>
</feature>
<evidence type="ECO:0000256" key="1">
    <source>
        <dbReference type="SAM" id="MobiDB-lite"/>
    </source>
</evidence>
<name>A0A9D2M6L6_9FIRM</name>
<dbReference type="EMBL" id="DWYG01000097">
    <property type="protein sequence ID" value="HJB42042.1"/>
    <property type="molecule type" value="Genomic_DNA"/>
</dbReference>
<keyword evidence="2" id="KW-0812">Transmembrane</keyword>
<feature type="compositionally biased region" description="Pro residues" evidence="1">
    <location>
        <begin position="158"/>
        <end position="168"/>
    </location>
</feature>
<gene>
    <name evidence="3" type="ORF">H9945_06030</name>
</gene>
<keyword evidence="2" id="KW-0472">Membrane</keyword>
<feature type="compositionally biased region" description="Low complexity" evidence="1">
    <location>
        <begin position="107"/>
        <end position="157"/>
    </location>
</feature>
<feature type="region of interest" description="Disordered" evidence="1">
    <location>
        <begin position="426"/>
        <end position="454"/>
    </location>
</feature>
<feature type="transmembrane region" description="Helical" evidence="2">
    <location>
        <begin position="1253"/>
        <end position="1270"/>
    </location>
</feature>
<comment type="caution">
    <text evidence="3">The sequence shown here is derived from an EMBL/GenBank/DDBJ whole genome shotgun (WGS) entry which is preliminary data.</text>
</comment>
<feature type="transmembrane region" description="Helical" evidence="2">
    <location>
        <begin position="718"/>
        <end position="738"/>
    </location>
</feature>
<evidence type="ECO:0000313" key="3">
    <source>
        <dbReference type="EMBL" id="HJB42042.1"/>
    </source>
</evidence>
<organism evidence="3 4">
    <name type="scientific">Candidatus Gemmiger avicola</name>
    <dbReference type="NCBI Taxonomy" id="2838605"/>
    <lineage>
        <taxon>Bacteria</taxon>
        <taxon>Bacillati</taxon>
        <taxon>Bacillota</taxon>
        <taxon>Clostridia</taxon>
        <taxon>Eubacteriales</taxon>
        <taxon>Gemmiger</taxon>
    </lineage>
</organism>
<feature type="transmembrane region" description="Helical" evidence="2">
    <location>
        <begin position="758"/>
        <end position="778"/>
    </location>
</feature>
<feature type="transmembrane region" description="Helical" evidence="2">
    <location>
        <begin position="1222"/>
        <end position="1247"/>
    </location>
</feature>
<feature type="compositionally biased region" description="Basic and acidic residues" evidence="1">
    <location>
        <begin position="224"/>
        <end position="233"/>
    </location>
</feature>
<evidence type="ECO:0000256" key="2">
    <source>
        <dbReference type="SAM" id="Phobius"/>
    </source>
</evidence>
<keyword evidence="2" id="KW-1133">Transmembrane helix</keyword>
<dbReference type="Gene3D" id="3.40.1110.10">
    <property type="entry name" value="Calcium-transporting ATPase, cytoplasmic domain N"/>
    <property type="match status" value="1"/>
</dbReference>
<feature type="region of interest" description="Disordered" evidence="1">
    <location>
        <begin position="490"/>
        <end position="524"/>
    </location>
</feature>
<protein>
    <submittedName>
        <fullName evidence="3">Uncharacterized protein</fullName>
    </submittedName>
</protein>
<sequence length="1273" mass="135126">MPSKRTNDSVDRILEELSHQQAREVVRDSVNDRKVDEILRSVGIDASAPGTGHTALGPIGKEDLPAVEIDGSEVETADRFSTAVLDDILRDLPSMQKLHHEKPPAAPARTQPAPRPAARPAQPVRPAESARPAAPQPAPQTARPVQQPAAPAQAAQPAPRPVEQPAPPAATSSLTGDTTRTSIIKNFLLKMAPGSGAAGTQQLNEGKEQFQQFFGKSAAVLPDENGKLRDPSQKRRGIFGLGKAEDTGEFVPINVSLGGRRAAEPAPEPQPAPAPQPDPVQADPFADELGETRTTPILTDTLDGIDATGPVRKKPGLFGGLFGRRAAAPAAMEDEAGDDTYASFHLEEADTGTMPQIPLEPAQEEQASKTVYHSKYSAARAGVEPPAVTSPSITLTGLREALRGSRPAREGVTGTIYRKKRNTVEFTPGQHKKRSQAPAEAENRAPEVTGPVGEPVMTPDASVQPQTTGFTTALDGAAQPAAENTQDFLAAAAEAARPAPQPEPEEPPRTARADTFEELDVDSAASLTGELHLADLAAGAADRETPAHSGFSAQLTPVQEEAEAARPETPAHSGFSAQLTPVEPEEETPAEPEQPSGFGADLPLNNRPAARPDTSDFVRGIAESINEGTADEPAQVEERFAKAAAVLTEEEAEPAQTARLPRAKKPRRPGIRLDGEPADETADGAEPPFEEDETPARRHEYEHTEDAPAVRRELDTQVLLLTVAAIVCGVAALVMIYLGTAATGAGLPMPAPLDPAVGATPLLATLLVLLLASAGLCWRTMLAGLRGLVKGATADSLPALAAVGAAVQLIMMLINPSWYRADELCLLAGPAALLLCFNAVGKRLDAVTTRENFRLVSAGNDHAVAYRLKDAGILRAVTKGLTESHPNVLVNRPTQLIKDFLGSSASRRTSDKNQQQFARLVGGVGLAALLYTLVARRDPGMAFTALAAVLCIGAPLAGTLLSALPARFMQRSAAQVGAVIPGWRDIRQLGRINVIQVSSQDLFPKGCVKLCGIRPVQKEHIDLAIVYAASLFSQGAPTMREVFLSMIGDNRKLLRQVDDFQTIYGKGYVGWIGGERVLAGNRQLMQQFEIELPSLEYEKRHTVNQRRVIYLAVSGKLYSMFLVAYQADPDTAVVLESLRRTGMSLLVDADDFNCDETLLEAAYNLPTGSVRVLDDKARQALEPAVAWLPESEGNMLHLGSFASFVGGLEAAAGAAEGERKAAMVLSASVLLSCVLAVVMVLAGGIAALPLPALVLYQGAWAVLALIFPMLQRY</sequence>
<dbReference type="Proteomes" id="UP000886803">
    <property type="component" value="Unassembled WGS sequence"/>
</dbReference>
<proteinExistence type="predicted"/>
<feature type="region of interest" description="Disordered" evidence="1">
    <location>
        <begin position="93"/>
        <end position="178"/>
    </location>
</feature>
<dbReference type="GO" id="GO:0000166">
    <property type="term" value="F:nucleotide binding"/>
    <property type="evidence" value="ECO:0007669"/>
    <property type="project" value="InterPro"/>
</dbReference>
<dbReference type="AlphaFoldDB" id="A0A9D2M6L6"/>
<feature type="transmembrane region" description="Helical" evidence="2">
    <location>
        <begin position="941"/>
        <end position="964"/>
    </location>
</feature>